<gene>
    <name evidence="1" type="ORF">PCLFYP37_01758</name>
</gene>
<protein>
    <submittedName>
        <fullName evidence="1">Uncharacterized protein</fullName>
    </submittedName>
</protein>
<evidence type="ECO:0000313" key="1">
    <source>
        <dbReference type="EMBL" id="VYU04088.1"/>
    </source>
</evidence>
<name>A0A6N3BN21_9BACT</name>
<dbReference type="RefSeq" id="WP_412441686.1">
    <property type="nucleotide sequence ID" value="NZ_CACRUT010000013.1"/>
</dbReference>
<dbReference type="EMBL" id="CACRUT010000013">
    <property type="protein sequence ID" value="VYU04088.1"/>
    <property type="molecule type" value="Genomic_DNA"/>
</dbReference>
<sequence>MKPELRYQVITVFRIVRRAVKANKTVRRGHGLSFERPLLTAKVNILGIRPEKNVSDGSFALIRCDLHNYE</sequence>
<accession>A0A6N3BN21</accession>
<proteinExistence type="predicted"/>
<organism evidence="1">
    <name type="scientific">Paraprevotella clara</name>
    <dbReference type="NCBI Taxonomy" id="454154"/>
    <lineage>
        <taxon>Bacteria</taxon>
        <taxon>Pseudomonadati</taxon>
        <taxon>Bacteroidota</taxon>
        <taxon>Bacteroidia</taxon>
        <taxon>Bacteroidales</taxon>
        <taxon>Prevotellaceae</taxon>
        <taxon>Paraprevotella</taxon>
    </lineage>
</organism>
<reference evidence="1" key="1">
    <citation type="submission" date="2019-11" db="EMBL/GenBank/DDBJ databases">
        <authorList>
            <person name="Feng L."/>
        </authorList>
    </citation>
    <scope>NUCLEOTIDE SEQUENCE</scope>
    <source>
        <strain evidence="1">PclaraLFYP37</strain>
    </source>
</reference>
<dbReference type="AlphaFoldDB" id="A0A6N3BN21"/>